<evidence type="ECO:0000259" key="4">
    <source>
        <dbReference type="SMART" id="SM00822"/>
    </source>
</evidence>
<dbReference type="InterPro" id="IPR057326">
    <property type="entry name" value="KR_dom"/>
</dbReference>
<dbReference type="PANTHER" id="PTHR42879">
    <property type="entry name" value="3-OXOACYL-(ACYL-CARRIER-PROTEIN) REDUCTASE"/>
    <property type="match status" value="1"/>
</dbReference>
<dbReference type="Proteomes" id="UP000826793">
    <property type="component" value="Unassembled WGS sequence"/>
</dbReference>
<keyword evidence="3" id="KW-0443">Lipid metabolism</keyword>
<dbReference type="InterPro" id="IPR036291">
    <property type="entry name" value="NAD(P)-bd_dom_sf"/>
</dbReference>
<dbReference type="EC" id="1.1.1.100" evidence="5"/>
<evidence type="ECO:0000313" key="5">
    <source>
        <dbReference type="EMBL" id="HJB97343.1"/>
    </source>
</evidence>
<dbReference type="FunFam" id="3.40.50.720:FF:000173">
    <property type="entry name" value="3-oxoacyl-[acyl-carrier protein] reductase"/>
    <property type="match status" value="1"/>
</dbReference>
<keyword evidence="2 5" id="KW-0560">Oxidoreductase</keyword>
<dbReference type="PRINTS" id="PR00080">
    <property type="entry name" value="SDRFAMILY"/>
</dbReference>
<dbReference type="SUPFAM" id="SSF51735">
    <property type="entry name" value="NAD(P)-binding Rossmann-fold domains"/>
    <property type="match status" value="1"/>
</dbReference>
<accession>A0A9D2MTM4</accession>
<dbReference type="InterPro" id="IPR002347">
    <property type="entry name" value="SDR_fam"/>
</dbReference>
<proteinExistence type="inferred from homology"/>
<reference evidence="5" key="1">
    <citation type="journal article" date="2021" name="PeerJ">
        <title>Extensive microbial diversity within the chicken gut microbiome revealed by metagenomics and culture.</title>
        <authorList>
            <person name="Gilroy R."/>
            <person name="Ravi A."/>
            <person name="Getino M."/>
            <person name="Pursley I."/>
            <person name="Horton D.L."/>
            <person name="Alikhan N.F."/>
            <person name="Baker D."/>
            <person name="Gharbi K."/>
            <person name="Hall N."/>
            <person name="Watson M."/>
            <person name="Adriaenssens E.M."/>
            <person name="Foster-Nyarko E."/>
            <person name="Jarju S."/>
            <person name="Secka A."/>
            <person name="Antonio M."/>
            <person name="Oren A."/>
            <person name="Chaudhuri R.R."/>
            <person name="La Ragione R."/>
            <person name="Hildebrand F."/>
            <person name="Pallen M.J."/>
        </authorList>
    </citation>
    <scope>NUCLEOTIDE SEQUENCE</scope>
    <source>
        <strain evidence="5">CHK185-1770</strain>
    </source>
</reference>
<dbReference type="Gene3D" id="3.40.50.720">
    <property type="entry name" value="NAD(P)-binding Rossmann-like Domain"/>
    <property type="match status" value="1"/>
</dbReference>
<dbReference type="SMART" id="SM00822">
    <property type="entry name" value="PKS_KR"/>
    <property type="match status" value="1"/>
</dbReference>
<dbReference type="PANTHER" id="PTHR42879:SF2">
    <property type="entry name" value="3-OXOACYL-[ACYL-CARRIER-PROTEIN] REDUCTASE FABG"/>
    <property type="match status" value="1"/>
</dbReference>
<dbReference type="Pfam" id="PF13561">
    <property type="entry name" value="adh_short_C2"/>
    <property type="match status" value="1"/>
</dbReference>
<comment type="similarity">
    <text evidence="1">Belongs to the short-chain dehydrogenases/reductases (SDR) family.</text>
</comment>
<comment type="caution">
    <text evidence="5">The sequence shown here is derived from an EMBL/GenBank/DDBJ whole genome shotgun (WGS) entry which is preliminary data.</text>
</comment>
<evidence type="ECO:0000256" key="2">
    <source>
        <dbReference type="ARBA" id="ARBA00023002"/>
    </source>
</evidence>
<dbReference type="NCBIfam" id="NF047420">
    <property type="entry name" value="EF_P_mod_YmfI"/>
    <property type="match status" value="1"/>
</dbReference>
<dbReference type="EMBL" id="DWXG01000016">
    <property type="protein sequence ID" value="HJB97343.1"/>
    <property type="molecule type" value="Genomic_DNA"/>
</dbReference>
<reference evidence="5" key="2">
    <citation type="submission" date="2021-04" db="EMBL/GenBank/DDBJ databases">
        <authorList>
            <person name="Gilroy R."/>
        </authorList>
    </citation>
    <scope>NUCLEOTIDE SEQUENCE</scope>
    <source>
        <strain evidence="5">CHK185-1770</strain>
    </source>
</reference>
<dbReference type="NCBIfam" id="NF009466">
    <property type="entry name" value="PRK12826.1-2"/>
    <property type="match status" value="1"/>
</dbReference>
<dbReference type="GO" id="GO:0008202">
    <property type="term" value="P:steroid metabolic process"/>
    <property type="evidence" value="ECO:0007669"/>
    <property type="project" value="UniProtKB-KW"/>
</dbReference>
<evidence type="ECO:0000313" key="6">
    <source>
        <dbReference type="Proteomes" id="UP000826793"/>
    </source>
</evidence>
<dbReference type="PRINTS" id="PR00081">
    <property type="entry name" value="GDHRDH"/>
</dbReference>
<name>A0A9D2MTM4_9FIRM</name>
<dbReference type="InterPro" id="IPR050259">
    <property type="entry name" value="SDR"/>
</dbReference>
<dbReference type="GO" id="GO:0004316">
    <property type="term" value="F:3-oxoacyl-[acyl-carrier-protein] reductase (NADPH) activity"/>
    <property type="evidence" value="ECO:0007669"/>
    <property type="project" value="UniProtKB-EC"/>
</dbReference>
<protein>
    <submittedName>
        <fullName evidence="5">3-oxoacyl-ACP reductase FabG</fullName>
        <ecNumber evidence="5">1.1.1.100</ecNumber>
    </submittedName>
</protein>
<feature type="domain" description="Ketoreductase" evidence="4">
    <location>
        <begin position="2"/>
        <end position="174"/>
    </location>
</feature>
<sequence>MRTALVTGASGGIGQAIARELAQRGWQVALHYFQNQEAAQALEADICRRGGAAKAYRADLREESQVEALFAQVEKDWGFVEGLVNNAGVAWKGLFTDMTLEEWHGVLDGDLTSVFLCCRRALPPMIRRKRGSIVNVSSMWGQVGASCEAAYSAAKAGVIGLTKALAQEEGPSGIRVNCVAPGVIDTPMNGDLSREDLGALEEETPLGRVGTPEETARAVGFLLEETFITGQVLGVNGGLVL</sequence>
<dbReference type="AlphaFoldDB" id="A0A9D2MTM4"/>
<organism evidence="5 6">
    <name type="scientific">Candidatus Acutalibacter pullicola</name>
    <dbReference type="NCBI Taxonomy" id="2838417"/>
    <lineage>
        <taxon>Bacteria</taxon>
        <taxon>Bacillati</taxon>
        <taxon>Bacillota</taxon>
        <taxon>Clostridia</taxon>
        <taxon>Eubacteriales</taxon>
        <taxon>Acutalibacteraceae</taxon>
        <taxon>Acutalibacter</taxon>
    </lineage>
</organism>
<evidence type="ECO:0000256" key="3">
    <source>
        <dbReference type="ARBA" id="ARBA00023221"/>
    </source>
</evidence>
<gene>
    <name evidence="5" type="primary">fabG</name>
    <name evidence="5" type="ORF">H9710_02055</name>
</gene>
<dbReference type="InterPro" id="IPR020904">
    <property type="entry name" value="Sc_DH/Rdtase_CS"/>
</dbReference>
<dbReference type="GO" id="GO:0032787">
    <property type="term" value="P:monocarboxylic acid metabolic process"/>
    <property type="evidence" value="ECO:0007669"/>
    <property type="project" value="UniProtKB-ARBA"/>
</dbReference>
<evidence type="ECO:0000256" key="1">
    <source>
        <dbReference type="ARBA" id="ARBA00006484"/>
    </source>
</evidence>
<dbReference type="PROSITE" id="PS00061">
    <property type="entry name" value="ADH_SHORT"/>
    <property type="match status" value="1"/>
</dbReference>
<keyword evidence="3" id="KW-0753">Steroid metabolism</keyword>